<accession>A0A5C1A9D9</accession>
<evidence type="ECO:0000313" key="3">
    <source>
        <dbReference type="EMBL" id="QEL15155.1"/>
    </source>
</evidence>
<dbReference type="OrthoDB" id="255848at2"/>
<dbReference type="Proteomes" id="UP000324974">
    <property type="component" value="Chromosome"/>
</dbReference>
<sequence>MPTGVQRRNVIVLVGIAILTMGLVVTGIVAMRASANRAMCANNLKQLGIGFHGWHDTSGGLPPGFVTTPNGPNDWGPGWAWGSLLINYLESSDYYSRTKQNLPIEVVENKYSRTIPFRFFRCPTGSAPTTFMLYHRTANGDPLAPICDIAASNYVGVCGTTEPHVEGDGVLFRDSKVKFDDITNGLSNTLLVGERSFRTGESTWVGAVAGAGHFPPAGSGFAPELRDSANFVLGTAGGMTDGATKPKQANHFSSNHRDGVNFAMCDGSVRTLNKSISGDVLRAMATQAEKDNGGEN</sequence>
<keyword evidence="1" id="KW-0472">Membrane</keyword>
<organism evidence="3 4">
    <name type="scientific">Limnoglobus roseus</name>
    <dbReference type="NCBI Taxonomy" id="2598579"/>
    <lineage>
        <taxon>Bacteria</taxon>
        <taxon>Pseudomonadati</taxon>
        <taxon>Planctomycetota</taxon>
        <taxon>Planctomycetia</taxon>
        <taxon>Gemmatales</taxon>
        <taxon>Gemmataceae</taxon>
        <taxon>Limnoglobus</taxon>
    </lineage>
</organism>
<evidence type="ECO:0000259" key="2">
    <source>
        <dbReference type="Pfam" id="PF07596"/>
    </source>
</evidence>
<evidence type="ECO:0000313" key="4">
    <source>
        <dbReference type="Proteomes" id="UP000324974"/>
    </source>
</evidence>
<feature type="domain" description="DUF1559" evidence="2">
    <location>
        <begin position="30"/>
        <end position="276"/>
    </location>
</feature>
<dbReference type="AlphaFoldDB" id="A0A5C1A9D9"/>
<evidence type="ECO:0000256" key="1">
    <source>
        <dbReference type="SAM" id="Phobius"/>
    </source>
</evidence>
<dbReference type="PANTHER" id="PTHR30093">
    <property type="entry name" value="GENERAL SECRETION PATHWAY PROTEIN G"/>
    <property type="match status" value="1"/>
</dbReference>
<name>A0A5C1A9D9_9BACT</name>
<proteinExistence type="predicted"/>
<dbReference type="InterPro" id="IPR027558">
    <property type="entry name" value="Pre_pil_HX9DG_C"/>
</dbReference>
<dbReference type="NCBIfam" id="TIGR04294">
    <property type="entry name" value="pre_pil_HX9DG"/>
    <property type="match status" value="1"/>
</dbReference>
<dbReference type="RefSeq" id="WP_149109994.1">
    <property type="nucleotide sequence ID" value="NZ_CP042425.1"/>
</dbReference>
<dbReference type="PANTHER" id="PTHR30093:SF2">
    <property type="entry name" value="TYPE II SECRETION SYSTEM PROTEIN H"/>
    <property type="match status" value="1"/>
</dbReference>
<keyword evidence="1" id="KW-0812">Transmembrane</keyword>
<keyword evidence="1" id="KW-1133">Transmembrane helix</keyword>
<dbReference type="EMBL" id="CP042425">
    <property type="protein sequence ID" value="QEL15155.1"/>
    <property type="molecule type" value="Genomic_DNA"/>
</dbReference>
<dbReference type="InterPro" id="IPR011453">
    <property type="entry name" value="DUF1559"/>
</dbReference>
<dbReference type="Pfam" id="PF07596">
    <property type="entry name" value="SBP_bac_10"/>
    <property type="match status" value="1"/>
</dbReference>
<reference evidence="4" key="1">
    <citation type="submission" date="2019-08" db="EMBL/GenBank/DDBJ databases">
        <title>Limnoglobus roseus gen. nov., sp. nov., a novel freshwater planctomycete with a giant genome from the family Gemmataceae.</title>
        <authorList>
            <person name="Kulichevskaya I.S."/>
            <person name="Naumoff D.G."/>
            <person name="Miroshnikov K."/>
            <person name="Ivanova A."/>
            <person name="Philippov D.A."/>
            <person name="Hakobyan A."/>
            <person name="Rijpstra I.C."/>
            <person name="Sinninghe Damste J.S."/>
            <person name="Liesack W."/>
            <person name="Dedysh S.N."/>
        </authorList>
    </citation>
    <scope>NUCLEOTIDE SEQUENCE [LARGE SCALE GENOMIC DNA]</scope>
    <source>
        <strain evidence="4">PX52</strain>
    </source>
</reference>
<keyword evidence="4" id="KW-1185">Reference proteome</keyword>
<protein>
    <submittedName>
        <fullName evidence="3">Prepilin-type cleavage/methylation domain-containing protein</fullName>
    </submittedName>
</protein>
<dbReference type="KEGG" id="lrs:PX52LOC_02065"/>
<feature type="transmembrane region" description="Helical" evidence="1">
    <location>
        <begin position="12"/>
        <end position="31"/>
    </location>
</feature>
<gene>
    <name evidence="3" type="ORF">PX52LOC_02065</name>
</gene>